<organism evidence="1 2">
    <name type="scientific">candidate division WS6 bacterium GW2011_GWF1_35_23</name>
    <dbReference type="NCBI Taxonomy" id="1619097"/>
    <lineage>
        <taxon>Bacteria</taxon>
        <taxon>Candidatus Dojkabacteria</taxon>
    </lineage>
</organism>
<dbReference type="EMBL" id="LBQH01000037">
    <property type="protein sequence ID" value="KKP74705.1"/>
    <property type="molecule type" value="Genomic_DNA"/>
</dbReference>
<sequence length="181" mass="21682">MKQADLIKYYLIRNLLDKQTYVIPNYYLGNWECDVLELSKNNYTTEYEIKISKQDFKKDFDKQRVSHKVNGKWDWGNPVVCKKHDEILTGKRANRFYFVTPAGLLTKDDVPEYAGLIEIGDMWHDVKIIKHAKWLHKNIAGDKIYKGMMSKFYQRYVYNNYFPKFREFLTVLNTITKTNEK</sequence>
<reference evidence="1 2" key="1">
    <citation type="journal article" date="2015" name="Nature">
        <title>rRNA introns, odd ribosomes, and small enigmatic genomes across a large radiation of phyla.</title>
        <authorList>
            <person name="Brown C.T."/>
            <person name="Hug L.A."/>
            <person name="Thomas B.C."/>
            <person name="Sharon I."/>
            <person name="Castelle C.J."/>
            <person name="Singh A."/>
            <person name="Wilkins M.J."/>
            <person name="Williams K.H."/>
            <person name="Banfield J.F."/>
        </authorList>
    </citation>
    <scope>NUCLEOTIDE SEQUENCE [LARGE SCALE GENOMIC DNA]</scope>
</reference>
<proteinExistence type="predicted"/>
<name>A0A0G0EHN8_9BACT</name>
<protein>
    <submittedName>
        <fullName evidence="1">Uncharacterized protein</fullName>
    </submittedName>
</protein>
<accession>A0A0G0EHN8</accession>
<evidence type="ECO:0000313" key="1">
    <source>
        <dbReference type="EMBL" id="KKP74705.1"/>
    </source>
</evidence>
<gene>
    <name evidence="1" type="ORF">UR73_C0037G0014</name>
</gene>
<dbReference type="AlphaFoldDB" id="A0A0G0EHN8"/>
<comment type="caution">
    <text evidence="1">The sequence shown here is derived from an EMBL/GenBank/DDBJ whole genome shotgun (WGS) entry which is preliminary data.</text>
</comment>
<evidence type="ECO:0000313" key="2">
    <source>
        <dbReference type="Proteomes" id="UP000034816"/>
    </source>
</evidence>
<dbReference type="Proteomes" id="UP000034816">
    <property type="component" value="Unassembled WGS sequence"/>
</dbReference>